<dbReference type="EMBL" id="JADIKC010000009">
    <property type="protein sequence ID" value="MBM7123137.1"/>
    <property type="molecule type" value="Genomic_DNA"/>
</dbReference>
<dbReference type="Pfam" id="PF09836">
    <property type="entry name" value="DUF2063"/>
    <property type="match status" value="1"/>
</dbReference>
<keyword evidence="3" id="KW-1185">Reference proteome</keyword>
<sequence length="263" mass="28989">MSDLRTMQLQLAEAMLAGSLPTPGSLRGDDKANEASRLAVYQQGYRIRLREALAAEFPGLALLVGRRFLPLLDDYVAAQPSTHFTIRWHGEGLARFLAHASPWSEQPELAEMAQLDWAISTAFDAADHDTVNAGDLAGIATEAWAGLRLHPLPHARLLRCTCNIDAFRRAADRSGPRPRLRRGRQARHLLVWRPMLDVHYRPVAPGELPALRGALNGETFAHLCERLAERHGTAALPRMAALLAQWLDEGLIGRLTLPGEAAM</sequence>
<reference evidence="2 3" key="1">
    <citation type="submission" date="2020-10" db="EMBL/GenBank/DDBJ databases">
        <title>Phylogeny of dyella-like bacteria.</title>
        <authorList>
            <person name="Fu J."/>
        </authorList>
    </citation>
    <scope>NUCLEOTIDE SEQUENCE [LARGE SCALE GENOMIC DNA]</scope>
    <source>
        <strain evidence="2 3">THG-B117</strain>
    </source>
</reference>
<organism evidence="2 3">
    <name type="scientific">Dyella kyungheensis</name>
    <dbReference type="NCBI Taxonomy" id="1242174"/>
    <lineage>
        <taxon>Bacteria</taxon>
        <taxon>Pseudomonadati</taxon>
        <taxon>Pseudomonadota</taxon>
        <taxon>Gammaproteobacteria</taxon>
        <taxon>Lysobacterales</taxon>
        <taxon>Rhodanobacteraceae</taxon>
        <taxon>Dyella</taxon>
    </lineage>
</organism>
<dbReference type="Proteomes" id="UP001430065">
    <property type="component" value="Unassembled WGS sequence"/>
</dbReference>
<dbReference type="GO" id="GO:0003677">
    <property type="term" value="F:DNA binding"/>
    <property type="evidence" value="ECO:0007669"/>
    <property type="project" value="UniProtKB-KW"/>
</dbReference>
<evidence type="ECO:0000259" key="1">
    <source>
        <dbReference type="Pfam" id="PF09836"/>
    </source>
</evidence>
<dbReference type="RefSeq" id="WP_204637586.1">
    <property type="nucleotide sequence ID" value="NZ_JADIKC010000009.1"/>
</dbReference>
<proteinExistence type="predicted"/>
<gene>
    <name evidence="2" type="ORF">ISP20_18360</name>
</gene>
<protein>
    <submittedName>
        <fullName evidence="2">DNA-binding domain-containing protein</fullName>
    </submittedName>
</protein>
<name>A0ABS2JVU7_9GAMM</name>
<comment type="caution">
    <text evidence="2">The sequence shown here is derived from an EMBL/GenBank/DDBJ whole genome shotgun (WGS) entry which is preliminary data.</text>
</comment>
<keyword evidence="2" id="KW-0238">DNA-binding</keyword>
<dbReference type="InterPro" id="IPR018640">
    <property type="entry name" value="DUF2063"/>
</dbReference>
<evidence type="ECO:0000313" key="2">
    <source>
        <dbReference type="EMBL" id="MBM7123137.1"/>
    </source>
</evidence>
<feature type="domain" description="Putative DNA-binding" evidence="1">
    <location>
        <begin position="7"/>
        <end position="97"/>
    </location>
</feature>
<accession>A0ABS2JVU7</accession>
<evidence type="ECO:0000313" key="3">
    <source>
        <dbReference type="Proteomes" id="UP001430065"/>
    </source>
</evidence>